<feature type="domain" description="Protein kinase" evidence="1">
    <location>
        <begin position="110"/>
        <end position="381"/>
    </location>
</feature>
<dbReference type="Pfam" id="PF00069">
    <property type="entry name" value="Pkinase"/>
    <property type="match status" value="1"/>
</dbReference>
<dbReference type="RefSeq" id="XP_001423874.1">
    <property type="nucleotide sequence ID" value="XM_001423837.1"/>
</dbReference>
<dbReference type="GO" id="GO:0005634">
    <property type="term" value="C:nucleus"/>
    <property type="evidence" value="ECO:0000318"/>
    <property type="project" value="GO_Central"/>
</dbReference>
<dbReference type="HOGENOM" id="CLU_000288_177_2_1"/>
<dbReference type="GO" id="GO:0005524">
    <property type="term" value="F:ATP binding"/>
    <property type="evidence" value="ECO:0007669"/>
    <property type="project" value="InterPro"/>
</dbReference>
<dbReference type="GO" id="GO:0005737">
    <property type="term" value="C:cytoplasm"/>
    <property type="evidence" value="ECO:0000318"/>
    <property type="project" value="GO_Central"/>
</dbReference>
<dbReference type="KEGG" id="ptm:GSPATT00004570001"/>
<dbReference type="InterPro" id="IPR000719">
    <property type="entry name" value="Prot_kinase_dom"/>
</dbReference>
<dbReference type="STRING" id="5888.A0BD59"/>
<dbReference type="OMA" id="KELMACQ"/>
<reference evidence="2 3" key="1">
    <citation type="journal article" date="2006" name="Nature">
        <title>Global trends of whole-genome duplications revealed by the ciliate Paramecium tetraurelia.</title>
        <authorList>
            <consortium name="Genoscope"/>
            <person name="Aury J.-M."/>
            <person name="Jaillon O."/>
            <person name="Duret L."/>
            <person name="Noel B."/>
            <person name="Jubin C."/>
            <person name="Porcel B.M."/>
            <person name="Segurens B."/>
            <person name="Daubin V."/>
            <person name="Anthouard V."/>
            <person name="Aiach N."/>
            <person name="Arnaiz O."/>
            <person name="Billaut A."/>
            <person name="Beisson J."/>
            <person name="Blanc I."/>
            <person name="Bouhouche K."/>
            <person name="Camara F."/>
            <person name="Duharcourt S."/>
            <person name="Guigo R."/>
            <person name="Gogendeau D."/>
            <person name="Katinka M."/>
            <person name="Keller A.-M."/>
            <person name="Kissmehl R."/>
            <person name="Klotz C."/>
            <person name="Koll F."/>
            <person name="Le Moue A."/>
            <person name="Lepere C."/>
            <person name="Malinsky S."/>
            <person name="Nowacki M."/>
            <person name="Nowak J.K."/>
            <person name="Plattner H."/>
            <person name="Poulain J."/>
            <person name="Ruiz F."/>
            <person name="Serrano V."/>
            <person name="Zagulski M."/>
            <person name="Dessen P."/>
            <person name="Betermier M."/>
            <person name="Weissenbach J."/>
            <person name="Scarpelli C."/>
            <person name="Schachter V."/>
            <person name="Sperling L."/>
            <person name="Meyer E."/>
            <person name="Cohen J."/>
            <person name="Wincker P."/>
        </authorList>
    </citation>
    <scope>NUCLEOTIDE SEQUENCE [LARGE SCALE GENOMIC DNA]</scope>
    <source>
        <strain evidence="2 3">Stock d4-2</strain>
    </source>
</reference>
<dbReference type="FunFam" id="1.10.510.10:FF:001175">
    <property type="entry name" value="Uncharacterized protein"/>
    <property type="match status" value="1"/>
</dbReference>
<protein>
    <recommendedName>
        <fullName evidence="1">Protein kinase domain-containing protein</fullName>
    </recommendedName>
</protein>
<evidence type="ECO:0000313" key="2">
    <source>
        <dbReference type="EMBL" id="CAK56476.1"/>
    </source>
</evidence>
<dbReference type="SMART" id="SM00220">
    <property type="entry name" value="S_TKc"/>
    <property type="match status" value="1"/>
</dbReference>
<dbReference type="Proteomes" id="UP000000600">
    <property type="component" value="Unassembled WGS sequence"/>
</dbReference>
<dbReference type="Gene3D" id="1.10.510.10">
    <property type="entry name" value="Transferase(Phosphotransferase) domain 1"/>
    <property type="match status" value="1"/>
</dbReference>
<dbReference type="FunFam" id="3.30.200.20:FF:000683">
    <property type="entry name" value="Uncharacterized protein"/>
    <property type="match status" value="1"/>
</dbReference>
<dbReference type="EMBL" id="CT867986">
    <property type="protein sequence ID" value="CAK56476.1"/>
    <property type="molecule type" value="Genomic_DNA"/>
</dbReference>
<accession>A0BD59</accession>
<dbReference type="PROSITE" id="PS50011">
    <property type="entry name" value="PROTEIN_KINASE_DOM"/>
    <property type="match status" value="1"/>
</dbReference>
<dbReference type="AlphaFoldDB" id="A0BD59"/>
<dbReference type="PANTHER" id="PTHR44167">
    <property type="entry name" value="OVARIAN-SPECIFIC SERINE/THREONINE-PROTEIN KINASE LOK-RELATED"/>
    <property type="match status" value="1"/>
</dbReference>
<dbReference type="OrthoDB" id="1668230at2759"/>
<dbReference type="GO" id="GO:0004674">
    <property type="term" value="F:protein serine/threonine kinase activity"/>
    <property type="evidence" value="ECO:0000318"/>
    <property type="project" value="GO_Central"/>
</dbReference>
<dbReference type="InParanoid" id="A0BD59"/>
<dbReference type="SUPFAM" id="SSF56112">
    <property type="entry name" value="Protein kinase-like (PK-like)"/>
    <property type="match status" value="1"/>
</dbReference>
<dbReference type="InterPro" id="IPR008271">
    <property type="entry name" value="Ser/Thr_kinase_AS"/>
</dbReference>
<organism evidence="2 3">
    <name type="scientific">Paramecium tetraurelia</name>
    <dbReference type="NCBI Taxonomy" id="5888"/>
    <lineage>
        <taxon>Eukaryota</taxon>
        <taxon>Sar</taxon>
        <taxon>Alveolata</taxon>
        <taxon>Ciliophora</taxon>
        <taxon>Intramacronucleata</taxon>
        <taxon>Oligohymenophorea</taxon>
        <taxon>Peniculida</taxon>
        <taxon>Parameciidae</taxon>
        <taxon>Paramecium</taxon>
    </lineage>
</organism>
<dbReference type="eggNOG" id="KOG0615">
    <property type="taxonomic scope" value="Eukaryota"/>
</dbReference>
<dbReference type="PANTHER" id="PTHR44167:SF18">
    <property type="entry name" value="PROTEIN KINASE DOMAIN-CONTAINING PROTEIN"/>
    <property type="match status" value="1"/>
</dbReference>
<dbReference type="PROSITE" id="PS00108">
    <property type="entry name" value="PROTEIN_KINASE_ST"/>
    <property type="match status" value="1"/>
</dbReference>
<dbReference type="GeneID" id="5009658"/>
<proteinExistence type="predicted"/>
<evidence type="ECO:0000313" key="3">
    <source>
        <dbReference type="Proteomes" id="UP000000600"/>
    </source>
</evidence>
<evidence type="ECO:0000259" key="1">
    <source>
        <dbReference type="PROSITE" id="PS50011"/>
    </source>
</evidence>
<dbReference type="InterPro" id="IPR011009">
    <property type="entry name" value="Kinase-like_dom_sf"/>
</dbReference>
<sequence>MQNIKYQESKFQFECFRKHLLKDATYYGYLLPNLLILATVKQSQTPKYKVPLLLTTQIHFITKQPSNEIEQFGFLYKEQFKYFYANPNTILKLKELMACQAMFKEISDFYQPISMLGRGGSSKVYLVMKKRSKDQYASKCVDKRYLIEDGGFVINRYLAQNGLFNEIQLMQRMNHPKIIHLEELYEGENTFYLILEYLQGQSLHESFNKRQVLFEQEQIQTIMFQLLTAVQYMHSLGIMHRDLKPENIMFKSQNAYDELKIVDFGLATSIQAETYPYPKCGTPGYVAPEIANLKDLNQKYDLICDMFSVGCIFYKLLTGKELFPGTDYQEILKLNKKCSINYELLTLYRAPKEAIELIALFLKINPKERISAQAALEHNYFQLKFQTKRAKFQQSNNKYTPVFQTQNFNPKDNHQKQNFHIEDDVVEDENAHSLKVPIMQNMKTFGQFVCKIKPQVTPTLARRNFKKFQTSDFNSALSPNSPNPQLNDHKPSLIINAQTQELINEINTKNEHQINQMGQIDEEQEDQLQQNI</sequence>
<dbReference type="Gene3D" id="3.30.200.20">
    <property type="entry name" value="Phosphorylase Kinase, domain 1"/>
    <property type="match status" value="1"/>
</dbReference>
<gene>
    <name evidence="2" type="ORF">GSPATT00004570001</name>
</gene>
<name>A0BD59_PARTE</name>
<keyword evidence="3" id="KW-1185">Reference proteome</keyword>
<dbReference type="GO" id="GO:0044773">
    <property type="term" value="P:mitotic DNA damage checkpoint signaling"/>
    <property type="evidence" value="ECO:0000318"/>
    <property type="project" value="GO_Central"/>
</dbReference>